<evidence type="ECO:0000256" key="3">
    <source>
        <dbReference type="ARBA" id="ARBA00022692"/>
    </source>
</evidence>
<dbReference type="GO" id="GO:0071555">
    <property type="term" value="P:cell wall organization"/>
    <property type="evidence" value="ECO:0007669"/>
    <property type="project" value="InterPro"/>
</dbReference>
<dbReference type="Pfam" id="PF00990">
    <property type="entry name" value="GGDEF"/>
    <property type="match status" value="1"/>
</dbReference>
<dbReference type="EMBL" id="NOII01000011">
    <property type="protein sequence ID" value="OYD56557.1"/>
    <property type="molecule type" value="Genomic_DNA"/>
</dbReference>
<feature type="domain" description="GGDEF" evidence="7">
    <location>
        <begin position="225"/>
        <end position="359"/>
    </location>
</feature>
<evidence type="ECO:0000313" key="9">
    <source>
        <dbReference type="Proteomes" id="UP000215059"/>
    </source>
</evidence>
<dbReference type="RefSeq" id="WP_094253573.1">
    <property type="nucleotide sequence ID" value="NZ_JBHLXL010000002.1"/>
</dbReference>
<evidence type="ECO:0000256" key="4">
    <source>
        <dbReference type="ARBA" id="ARBA00022989"/>
    </source>
</evidence>
<keyword evidence="4 6" id="KW-1133">Transmembrane helix</keyword>
<dbReference type="GO" id="GO:0005886">
    <property type="term" value="C:plasma membrane"/>
    <property type="evidence" value="ECO:0007669"/>
    <property type="project" value="UniProtKB-SubCell"/>
</dbReference>
<dbReference type="PROSITE" id="PS50887">
    <property type="entry name" value="GGDEF"/>
    <property type="match status" value="1"/>
</dbReference>
<dbReference type="PANTHER" id="PTHR45138">
    <property type="entry name" value="REGULATORY COMPONENTS OF SENSORY TRANSDUCTION SYSTEM"/>
    <property type="match status" value="1"/>
</dbReference>
<comment type="caution">
    <text evidence="8">The sequence shown here is derived from an EMBL/GenBank/DDBJ whole genome shotgun (WGS) entry which is preliminary data.</text>
</comment>
<dbReference type="GO" id="GO:0052621">
    <property type="term" value="F:diguanylate cyclase activity"/>
    <property type="evidence" value="ECO:0007669"/>
    <property type="project" value="TreeGrafter"/>
</dbReference>
<evidence type="ECO:0000259" key="7">
    <source>
        <dbReference type="PROSITE" id="PS50887"/>
    </source>
</evidence>
<dbReference type="OrthoDB" id="9759607at2"/>
<keyword evidence="9" id="KW-1185">Reference proteome</keyword>
<dbReference type="InterPro" id="IPR029787">
    <property type="entry name" value="Nucleotide_cyclase"/>
</dbReference>
<feature type="transmembrane region" description="Helical" evidence="6">
    <location>
        <begin position="133"/>
        <end position="151"/>
    </location>
</feature>
<dbReference type="InterPro" id="IPR050469">
    <property type="entry name" value="Diguanylate_Cyclase"/>
</dbReference>
<evidence type="ECO:0000256" key="2">
    <source>
        <dbReference type="ARBA" id="ARBA00022475"/>
    </source>
</evidence>
<dbReference type="InterPro" id="IPR011620">
    <property type="entry name" value="Sig_transdc_His_kinase_LytS_TM"/>
</dbReference>
<comment type="subcellular location">
    <subcellularLocation>
        <location evidence="1">Cell membrane</location>
        <topology evidence="1">Multi-pass membrane protein</topology>
    </subcellularLocation>
</comment>
<dbReference type="GO" id="GO:1902201">
    <property type="term" value="P:negative regulation of bacterial-type flagellum-dependent cell motility"/>
    <property type="evidence" value="ECO:0007669"/>
    <property type="project" value="TreeGrafter"/>
</dbReference>
<evidence type="ECO:0000313" key="8">
    <source>
        <dbReference type="EMBL" id="OYD56557.1"/>
    </source>
</evidence>
<dbReference type="PANTHER" id="PTHR45138:SF9">
    <property type="entry name" value="DIGUANYLATE CYCLASE DGCM-RELATED"/>
    <property type="match status" value="1"/>
</dbReference>
<gene>
    <name evidence="8" type="ORF">CGZ90_16220</name>
</gene>
<sequence>MIKDLIFHSTLILSYLFIVGFVISWEQKSFYTPLFHNVFLGIATGLMGIVLMYFSVRISSDIFIDMRHLFMIIAALFGGPIAAILSGAIIGTGRTLMHGLSESSVSLGILMAGIGCMAAVISRTKWGVYTKGFIMNLISLAVIFAAFTYLLDFPAAIENFAYLSLFSIPLGFLAVSLNLYLYRSNEMIRKMKQEVRLDYLTGLNNVRTFDEELNHYKNERGIRGELLSILFMDIDFFKKVNDTHGHDAGDEVLKQLAQVLKDNSRSFDIVSRNGGEEFSVLLPDCQNARAIEIAERIRQAVESHPFTLPSGKLLHITISIGVASFPETVGLVDELVKQADDALYSAKKSGRNKVVSGPLKTSSAKINT</sequence>
<organism evidence="8 9">
    <name type="scientific">Fictibacillus aquaticus</name>
    <dbReference type="NCBI Taxonomy" id="2021314"/>
    <lineage>
        <taxon>Bacteria</taxon>
        <taxon>Bacillati</taxon>
        <taxon>Bacillota</taxon>
        <taxon>Bacilli</taxon>
        <taxon>Bacillales</taxon>
        <taxon>Fictibacillaceae</taxon>
        <taxon>Fictibacillus</taxon>
    </lineage>
</organism>
<dbReference type="SMART" id="SM00267">
    <property type="entry name" value="GGDEF"/>
    <property type="match status" value="1"/>
</dbReference>
<feature type="transmembrane region" description="Helical" evidence="6">
    <location>
        <begin position="5"/>
        <end position="25"/>
    </location>
</feature>
<dbReference type="Gene3D" id="3.30.70.270">
    <property type="match status" value="1"/>
</dbReference>
<dbReference type="NCBIfam" id="TIGR00254">
    <property type="entry name" value="GGDEF"/>
    <property type="match status" value="1"/>
</dbReference>
<dbReference type="InterPro" id="IPR000160">
    <property type="entry name" value="GGDEF_dom"/>
</dbReference>
<accession>A0A235F6I4</accession>
<evidence type="ECO:0000256" key="5">
    <source>
        <dbReference type="ARBA" id="ARBA00023136"/>
    </source>
</evidence>
<dbReference type="GO" id="GO:0000155">
    <property type="term" value="F:phosphorelay sensor kinase activity"/>
    <property type="evidence" value="ECO:0007669"/>
    <property type="project" value="InterPro"/>
</dbReference>
<dbReference type="Pfam" id="PF07694">
    <property type="entry name" value="5TM-5TMR_LYT"/>
    <property type="match status" value="1"/>
</dbReference>
<dbReference type="FunFam" id="3.30.70.270:FF:000001">
    <property type="entry name" value="Diguanylate cyclase domain protein"/>
    <property type="match status" value="1"/>
</dbReference>
<name>A0A235F6I4_9BACL</name>
<keyword evidence="3 6" id="KW-0812">Transmembrane</keyword>
<protein>
    <recommendedName>
        <fullName evidence="7">GGDEF domain-containing protein</fullName>
    </recommendedName>
</protein>
<feature type="transmembrane region" description="Helical" evidence="6">
    <location>
        <begin position="163"/>
        <end position="182"/>
    </location>
</feature>
<feature type="transmembrane region" description="Helical" evidence="6">
    <location>
        <begin position="68"/>
        <end position="91"/>
    </location>
</feature>
<keyword evidence="5 6" id="KW-0472">Membrane</keyword>
<evidence type="ECO:0000256" key="6">
    <source>
        <dbReference type="SAM" id="Phobius"/>
    </source>
</evidence>
<reference evidence="8 9" key="1">
    <citation type="submission" date="2017-07" db="EMBL/GenBank/DDBJ databases">
        <title>Fictibacillus sp. nov. GDSW-R2A3 Genome sequencing and assembly.</title>
        <authorList>
            <person name="Mayilraj S."/>
        </authorList>
    </citation>
    <scope>NUCLEOTIDE SEQUENCE [LARGE SCALE GENOMIC DNA]</scope>
    <source>
        <strain evidence="8 9">GDSW-R2A3</strain>
    </source>
</reference>
<dbReference type="AlphaFoldDB" id="A0A235F6I4"/>
<keyword evidence="2" id="KW-1003">Cell membrane</keyword>
<dbReference type="GO" id="GO:0043709">
    <property type="term" value="P:cell adhesion involved in single-species biofilm formation"/>
    <property type="evidence" value="ECO:0007669"/>
    <property type="project" value="TreeGrafter"/>
</dbReference>
<proteinExistence type="predicted"/>
<dbReference type="Proteomes" id="UP000215059">
    <property type="component" value="Unassembled WGS sequence"/>
</dbReference>
<dbReference type="CDD" id="cd01949">
    <property type="entry name" value="GGDEF"/>
    <property type="match status" value="1"/>
</dbReference>
<feature type="transmembrane region" description="Helical" evidence="6">
    <location>
        <begin position="37"/>
        <end position="56"/>
    </location>
</feature>
<feature type="transmembrane region" description="Helical" evidence="6">
    <location>
        <begin position="103"/>
        <end position="121"/>
    </location>
</feature>
<dbReference type="InterPro" id="IPR043128">
    <property type="entry name" value="Rev_trsase/Diguanyl_cyclase"/>
</dbReference>
<dbReference type="SUPFAM" id="SSF55073">
    <property type="entry name" value="Nucleotide cyclase"/>
    <property type="match status" value="1"/>
</dbReference>
<evidence type="ECO:0000256" key="1">
    <source>
        <dbReference type="ARBA" id="ARBA00004651"/>
    </source>
</evidence>